<accession>A0A0E3Y645</accession>
<reference evidence="1" key="1">
    <citation type="submission" date="2015-04" db="EMBL/GenBank/DDBJ databases">
        <title>The Genome Sequence of Fusobacterium phage Funu2.</title>
        <authorList>
            <consortium name="The Broad Institute Genomics Platform"/>
            <person name="Earl A."/>
            <person name="Allen-Vercoe E."/>
            <person name="Daigneault M."/>
            <person name="Young S."/>
            <person name="Zeng Q."/>
            <person name="Gargeya S."/>
            <person name="Fitzgerald M."/>
            <person name="Abouelleil A."/>
            <person name="Alvarado L."/>
            <person name="Chapman S."/>
            <person name="Gainer-Dewar J."/>
            <person name="Goldberg J."/>
            <person name="Griggs A."/>
            <person name="Gujja S."/>
            <person name="Hansen M."/>
            <person name="Howarth C."/>
            <person name="Imamovic A."/>
            <person name="Ireland A."/>
            <person name="Larimer J."/>
            <person name="McCowan C."/>
            <person name="Murphy C."/>
            <person name="Pearson M."/>
            <person name="Poon T."/>
            <person name="Priest M."/>
            <person name="Roberts A."/>
            <person name="Saif S."/>
            <person name="Shea T."/>
            <person name="Sykes S."/>
            <person name="Wortman J."/>
            <person name="Nusbaum C."/>
            <person name="Birren B."/>
        </authorList>
    </citation>
    <scope>NUCLEOTIDE SEQUENCE</scope>
</reference>
<organism evidence="1">
    <name type="scientific">Fusobacterium phage Funu2</name>
    <dbReference type="NCBI Taxonomy" id="1640978"/>
    <lineage>
        <taxon>Viruses</taxon>
        <taxon>Duplodnaviria</taxon>
        <taxon>Heunggongvirae</taxon>
        <taxon>Uroviricota</taxon>
        <taxon>Caudoviricetes</taxon>
    </lineage>
</organism>
<protein>
    <submittedName>
        <fullName evidence="1">Uncharacterized protein</fullName>
    </submittedName>
</protein>
<sequence>MSNGKLVGYVMTDSNVSPCRSKVSYGASDQCQLWEVYKIKDNYGETDLEFYCVETNVDEKEYGNQYKNLPLFRNWECNIYREL</sequence>
<evidence type="ECO:0000313" key="1">
    <source>
        <dbReference type="EMBL" id="AKC57594.1"/>
    </source>
</evidence>
<dbReference type="EMBL" id="KR131711">
    <property type="protein sequence ID" value="AKC57594.1"/>
    <property type="molecule type" value="Genomic_DNA"/>
</dbReference>
<gene>
    <name evidence="1" type="ORF">HMPREF1994_00035</name>
</gene>
<proteinExistence type="predicted"/>
<name>A0A0E3Y645_9CAUD</name>